<evidence type="ECO:0000256" key="1">
    <source>
        <dbReference type="ARBA" id="ARBA00006484"/>
    </source>
</evidence>
<dbReference type="FunFam" id="3.40.50.720:FF:000084">
    <property type="entry name" value="Short-chain dehydrogenase reductase"/>
    <property type="match status" value="1"/>
</dbReference>
<dbReference type="InterPro" id="IPR020904">
    <property type="entry name" value="Sc_DH/Rdtase_CS"/>
</dbReference>
<keyword evidence="2 3" id="KW-0560">Oxidoreductase</keyword>
<dbReference type="PRINTS" id="PR00080">
    <property type="entry name" value="SDRFAMILY"/>
</dbReference>
<dbReference type="RefSeq" id="WP_259313159.1">
    <property type="nucleotide sequence ID" value="NZ_CP087164.1"/>
</dbReference>
<name>A0A9E6Y2L0_9ACTN</name>
<dbReference type="NCBIfam" id="NF005559">
    <property type="entry name" value="PRK07231.1"/>
    <property type="match status" value="1"/>
</dbReference>
<dbReference type="PANTHER" id="PTHR42760">
    <property type="entry name" value="SHORT-CHAIN DEHYDROGENASES/REDUCTASES FAMILY MEMBER"/>
    <property type="match status" value="1"/>
</dbReference>
<keyword evidence="4" id="KW-1185">Reference proteome</keyword>
<comment type="similarity">
    <text evidence="1">Belongs to the short-chain dehydrogenases/reductases (SDR) family.</text>
</comment>
<dbReference type="SUPFAM" id="SSF51735">
    <property type="entry name" value="NAD(P)-binding Rossmann-fold domains"/>
    <property type="match status" value="1"/>
</dbReference>
<dbReference type="CDD" id="cd05233">
    <property type="entry name" value="SDR_c"/>
    <property type="match status" value="1"/>
</dbReference>
<gene>
    <name evidence="3" type="primary">lvr_4</name>
    <name evidence="3" type="ORF">DSM104329_05584</name>
</gene>
<dbReference type="EC" id="1.1.1.-" evidence="3"/>
<evidence type="ECO:0000313" key="3">
    <source>
        <dbReference type="EMBL" id="UGS39152.1"/>
    </source>
</evidence>
<dbReference type="EMBL" id="CP087164">
    <property type="protein sequence ID" value="UGS39152.1"/>
    <property type="molecule type" value="Genomic_DNA"/>
</dbReference>
<evidence type="ECO:0000313" key="4">
    <source>
        <dbReference type="Proteomes" id="UP001162834"/>
    </source>
</evidence>
<evidence type="ECO:0000256" key="2">
    <source>
        <dbReference type="ARBA" id="ARBA00023002"/>
    </source>
</evidence>
<dbReference type="PRINTS" id="PR00081">
    <property type="entry name" value="GDHRDH"/>
</dbReference>
<dbReference type="Gene3D" id="3.40.50.720">
    <property type="entry name" value="NAD(P)-binding Rossmann-like Domain"/>
    <property type="match status" value="1"/>
</dbReference>
<dbReference type="Proteomes" id="UP001162834">
    <property type="component" value="Chromosome"/>
</dbReference>
<sequence>MRAGGSRTAIVTGGGGAIGGHAAQGLAERGFSVLVVDLDLDRAHATAERIEAAGGTASAYSADVSDPEAVAGYVAACVERYGDPDAFFNNAAYEGALAPIADYPLDEFDRTMAVNVRGVFLGLREVIPAMRRRGGGAIANVSSQAGVRGVTNLCAYSASKHAVVGLSRGAALEEAPGIRVNCVAPGPTDTRMMQDIEATVRAQGGDPSGFVDRIPVGRYGQPEEIAAFVVWLLADAPPFLTGAVLSIDGGMTTA</sequence>
<protein>
    <submittedName>
        <fullName evidence="3">Levodione reductase</fullName>
        <ecNumber evidence="3">1.1.1.-</ecNumber>
    </submittedName>
</protein>
<organism evidence="3 4">
    <name type="scientific">Capillimicrobium parvum</name>
    <dbReference type="NCBI Taxonomy" id="2884022"/>
    <lineage>
        <taxon>Bacteria</taxon>
        <taxon>Bacillati</taxon>
        <taxon>Actinomycetota</taxon>
        <taxon>Thermoleophilia</taxon>
        <taxon>Solirubrobacterales</taxon>
        <taxon>Capillimicrobiaceae</taxon>
        <taxon>Capillimicrobium</taxon>
    </lineage>
</organism>
<accession>A0A9E6Y2L0</accession>
<reference evidence="3" key="1">
    <citation type="journal article" date="2022" name="Int. J. Syst. Evol. Microbiol.">
        <title>Pseudomonas aegrilactucae sp. nov. and Pseudomonas morbosilactucae sp. nov., pathogens causing bacterial rot of lettuce in Japan.</title>
        <authorList>
            <person name="Sawada H."/>
            <person name="Fujikawa T."/>
            <person name="Satou M."/>
        </authorList>
    </citation>
    <scope>NUCLEOTIDE SEQUENCE</scope>
    <source>
        <strain evidence="3">0166_1</strain>
    </source>
</reference>
<dbReference type="Pfam" id="PF13561">
    <property type="entry name" value="adh_short_C2"/>
    <property type="match status" value="1"/>
</dbReference>
<dbReference type="InterPro" id="IPR036291">
    <property type="entry name" value="NAD(P)-bd_dom_sf"/>
</dbReference>
<dbReference type="InterPro" id="IPR002347">
    <property type="entry name" value="SDR_fam"/>
</dbReference>
<dbReference type="PROSITE" id="PS00061">
    <property type="entry name" value="ADH_SHORT"/>
    <property type="match status" value="1"/>
</dbReference>
<dbReference type="AlphaFoldDB" id="A0A9E6Y2L0"/>
<dbReference type="KEGG" id="sbae:DSM104329_05584"/>
<dbReference type="GO" id="GO:0016616">
    <property type="term" value="F:oxidoreductase activity, acting on the CH-OH group of donors, NAD or NADP as acceptor"/>
    <property type="evidence" value="ECO:0007669"/>
    <property type="project" value="TreeGrafter"/>
</dbReference>
<proteinExistence type="inferred from homology"/>